<organism evidence="11 12">
    <name type="scientific">Didymella exigua CBS 183.55</name>
    <dbReference type="NCBI Taxonomy" id="1150837"/>
    <lineage>
        <taxon>Eukaryota</taxon>
        <taxon>Fungi</taxon>
        <taxon>Dikarya</taxon>
        <taxon>Ascomycota</taxon>
        <taxon>Pezizomycotina</taxon>
        <taxon>Dothideomycetes</taxon>
        <taxon>Pleosporomycetidae</taxon>
        <taxon>Pleosporales</taxon>
        <taxon>Pleosporineae</taxon>
        <taxon>Didymellaceae</taxon>
        <taxon>Didymella</taxon>
    </lineage>
</organism>
<dbReference type="InterPro" id="IPR050931">
    <property type="entry name" value="Mito_Protein_Transport_Metaxin"/>
</dbReference>
<evidence type="ECO:0000259" key="10">
    <source>
        <dbReference type="Pfam" id="PF17171"/>
    </source>
</evidence>
<dbReference type="RefSeq" id="XP_033454071.1">
    <property type="nucleotide sequence ID" value="XM_033590488.1"/>
</dbReference>
<name>A0A6A5S1Q6_9PLEO</name>
<keyword evidence="8" id="KW-0812">Transmembrane</keyword>
<feature type="domain" description="Metaxin glutathione S-transferase" evidence="10">
    <location>
        <begin position="230"/>
        <end position="291"/>
    </location>
</feature>
<evidence type="ECO:0000256" key="7">
    <source>
        <dbReference type="SAM" id="MobiDB-lite"/>
    </source>
</evidence>
<feature type="transmembrane region" description="Helical" evidence="8">
    <location>
        <begin position="382"/>
        <end position="403"/>
    </location>
</feature>
<dbReference type="PANTHER" id="PTHR12289">
    <property type="entry name" value="METAXIN RELATED"/>
    <property type="match status" value="1"/>
</dbReference>
<dbReference type="InterPro" id="IPR019564">
    <property type="entry name" value="Sam37/metaxin_N"/>
</dbReference>
<evidence type="ECO:0000256" key="5">
    <source>
        <dbReference type="ARBA" id="ARBA00023128"/>
    </source>
</evidence>
<evidence type="ECO:0000259" key="9">
    <source>
        <dbReference type="Pfam" id="PF10568"/>
    </source>
</evidence>
<dbReference type="EMBL" id="ML978956">
    <property type="protein sequence ID" value="KAF1933823.1"/>
    <property type="molecule type" value="Genomic_DNA"/>
</dbReference>
<dbReference type="GeneID" id="54348156"/>
<dbReference type="GO" id="GO:0007005">
    <property type="term" value="P:mitochondrion organization"/>
    <property type="evidence" value="ECO:0007669"/>
    <property type="project" value="TreeGrafter"/>
</dbReference>
<dbReference type="Pfam" id="PF10568">
    <property type="entry name" value="Tom37"/>
    <property type="match status" value="1"/>
</dbReference>
<evidence type="ECO:0000256" key="1">
    <source>
        <dbReference type="ARBA" id="ARBA00004294"/>
    </source>
</evidence>
<keyword evidence="5" id="KW-0496">Mitochondrion</keyword>
<accession>A0A6A5S1Q6</accession>
<feature type="domain" description="Mitochondrial outer membrane transport complex Sam37/metaxin N-terminal" evidence="9">
    <location>
        <begin position="21"/>
        <end position="147"/>
    </location>
</feature>
<keyword evidence="12" id="KW-1185">Reference proteome</keyword>
<evidence type="ECO:0008006" key="13">
    <source>
        <dbReference type="Google" id="ProtNLM"/>
    </source>
</evidence>
<keyword evidence="2" id="KW-0813">Transport</keyword>
<dbReference type="PANTHER" id="PTHR12289:SF41">
    <property type="entry name" value="FAILED AXON CONNECTIONS-RELATED"/>
    <property type="match status" value="1"/>
</dbReference>
<evidence type="ECO:0000313" key="11">
    <source>
        <dbReference type="EMBL" id="KAF1933823.1"/>
    </source>
</evidence>
<keyword evidence="3" id="KW-1000">Mitochondrion outer membrane</keyword>
<keyword evidence="6 8" id="KW-0472">Membrane</keyword>
<evidence type="ECO:0000256" key="3">
    <source>
        <dbReference type="ARBA" id="ARBA00022787"/>
    </source>
</evidence>
<evidence type="ECO:0000256" key="4">
    <source>
        <dbReference type="ARBA" id="ARBA00022927"/>
    </source>
</evidence>
<dbReference type="GO" id="GO:0001401">
    <property type="term" value="C:SAM complex"/>
    <property type="evidence" value="ECO:0007669"/>
    <property type="project" value="InterPro"/>
</dbReference>
<reference evidence="11" key="1">
    <citation type="journal article" date="2020" name="Stud. Mycol.">
        <title>101 Dothideomycetes genomes: a test case for predicting lifestyles and emergence of pathogens.</title>
        <authorList>
            <person name="Haridas S."/>
            <person name="Albert R."/>
            <person name="Binder M."/>
            <person name="Bloem J."/>
            <person name="Labutti K."/>
            <person name="Salamov A."/>
            <person name="Andreopoulos B."/>
            <person name="Baker S."/>
            <person name="Barry K."/>
            <person name="Bills G."/>
            <person name="Bluhm B."/>
            <person name="Cannon C."/>
            <person name="Castanera R."/>
            <person name="Culley D."/>
            <person name="Daum C."/>
            <person name="Ezra D."/>
            <person name="Gonzalez J."/>
            <person name="Henrissat B."/>
            <person name="Kuo A."/>
            <person name="Liang C."/>
            <person name="Lipzen A."/>
            <person name="Lutzoni F."/>
            <person name="Magnuson J."/>
            <person name="Mondo S."/>
            <person name="Nolan M."/>
            <person name="Ohm R."/>
            <person name="Pangilinan J."/>
            <person name="Park H.-J."/>
            <person name="Ramirez L."/>
            <person name="Alfaro M."/>
            <person name="Sun H."/>
            <person name="Tritt A."/>
            <person name="Yoshinaga Y."/>
            <person name="Zwiers L.-H."/>
            <person name="Turgeon B."/>
            <person name="Goodwin S."/>
            <person name="Spatafora J."/>
            <person name="Crous P."/>
            <person name="Grigoriev I."/>
        </authorList>
    </citation>
    <scope>NUCLEOTIDE SEQUENCE</scope>
    <source>
        <strain evidence="11">CBS 183.55</strain>
    </source>
</reference>
<dbReference type="AlphaFoldDB" id="A0A6A5S1Q6"/>
<gene>
    <name evidence="11" type="ORF">M421DRAFT_414878</name>
</gene>
<keyword evidence="8" id="KW-1133">Transmembrane helix</keyword>
<evidence type="ECO:0000256" key="2">
    <source>
        <dbReference type="ARBA" id="ARBA00022448"/>
    </source>
</evidence>
<dbReference type="Proteomes" id="UP000800082">
    <property type="component" value="Unassembled WGS sequence"/>
</dbReference>
<evidence type="ECO:0000256" key="8">
    <source>
        <dbReference type="SAM" id="Phobius"/>
    </source>
</evidence>
<dbReference type="Pfam" id="PF17171">
    <property type="entry name" value="GST_C_6"/>
    <property type="match status" value="1"/>
</dbReference>
<comment type="subcellular location">
    <subcellularLocation>
        <location evidence="1">Mitochondrion outer membrane</location>
    </subcellularLocation>
</comment>
<proteinExistence type="predicted"/>
<dbReference type="InterPro" id="IPR033468">
    <property type="entry name" value="Metaxin_GST"/>
</dbReference>
<feature type="region of interest" description="Disordered" evidence="7">
    <location>
        <begin position="167"/>
        <end position="200"/>
    </location>
</feature>
<dbReference type="OrthoDB" id="5599269at2759"/>
<protein>
    <recommendedName>
        <fullName evidence="13">Mitochondrial import receptor subunit</fullName>
    </recommendedName>
</protein>
<sequence length="446" mass="48163">MALELHVWGPAFGLPSIDPECIATVTYCQQVIPQEQWSLVASYDRSVGLTESLPILFDGGIATATGYEDIVSYLRNHPAVSNDLDANLSTQQQNDRTAYSTLLRSTATPLIDLSLFVSAENYNTITSSAYTAILPWYANYTVPPKRRKLARTRTAHMGLDSLDVDTRTEEVSGPGRGTASAEFEAAKRAAGLPTESKPSTMSIGRGKGFGGLLGTQTYAAKFRLDAVSNDMLAPLSDLLGNHEYLLGTSQPSSLDCLAFGYLALMLFPAVPQAWLKETISTKFPRLAAYVQMLRKDVLTERDISSAQVWAITTGRASSATEQSQCTLLPWATRSQSFTSSTVTGVQEIIGSIPVVSSLMKRELSVKPAPSSSRIRSELPSPVFVNTLLGLTAAVAVGFASFAFQHRRSPREGELIFWALRPSVGLGDAGNIFNVLGQLPSGSFSQF</sequence>
<evidence type="ECO:0000313" key="12">
    <source>
        <dbReference type="Proteomes" id="UP000800082"/>
    </source>
</evidence>
<dbReference type="GO" id="GO:0015031">
    <property type="term" value="P:protein transport"/>
    <property type="evidence" value="ECO:0007669"/>
    <property type="project" value="UniProtKB-KW"/>
</dbReference>
<keyword evidence="4" id="KW-0653">Protein transport</keyword>
<evidence type="ECO:0000256" key="6">
    <source>
        <dbReference type="ARBA" id="ARBA00023136"/>
    </source>
</evidence>